<evidence type="ECO:0000313" key="2">
    <source>
        <dbReference type="Proteomes" id="UP000426265"/>
    </source>
</evidence>
<dbReference type="ExpressionAtlas" id="A0A654FJ97">
    <property type="expression patterns" value="baseline and differential"/>
</dbReference>
<dbReference type="EMBL" id="CACRSJ010000106">
    <property type="protein sequence ID" value="VYS60893.1"/>
    <property type="molecule type" value="Genomic_DNA"/>
</dbReference>
<sequence length="113" mass="12532">MAKMVSRREKMVILRCVRRGLLLPVFNNLVSLSFGSTNKRGWKLLPLLIEQSPKLETLIIQSYTGDVTMPPFQVKMLHVHGYGGNAEEVERLHKFIGESECGEVVLGCGSCGG</sequence>
<organism evidence="1 2">
    <name type="scientific">Arabidopsis thaliana</name>
    <name type="common">Mouse-ear cress</name>
    <dbReference type="NCBI Taxonomy" id="3702"/>
    <lineage>
        <taxon>Eukaryota</taxon>
        <taxon>Viridiplantae</taxon>
        <taxon>Streptophyta</taxon>
        <taxon>Embryophyta</taxon>
        <taxon>Tracheophyta</taxon>
        <taxon>Spermatophyta</taxon>
        <taxon>Magnoliopsida</taxon>
        <taxon>eudicotyledons</taxon>
        <taxon>Gunneridae</taxon>
        <taxon>Pentapetalae</taxon>
        <taxon>rosids</taxon>
        <taxon>malvids</taxon>
        <taxon>Brassicales</taxon>
        <taxon>Brassicaceae</taxon>
        <taxon>Camelineae</taxon>
        <taxon>Arabidopsis</taxon>
    </lineage>
</organism>
<protein>
    <recommendedName>
        <fullName evidence="3">FBD domain-containing protein</fullName>
    </recommendedName>
</protein>
<name>A0A654FJ97_ARATH</name>
<gene>
    <name evidence="1" type="ORF">AN1_LOCUS16328</name>
</gene>
<reference evidence="1 2" key="1">
    <citation type="submission" date="2019-11" db="EMBL/GenBank/DDBJ databases">
        <authorList>
            <person name="Jiao W.-B."/>
            <person name="Schneeberger K."/>
        </authorList>
    </citation>
    <scope>NUCLEOTIDE SEQUENCE [LARGE SCALE GENOMIC DNA]</scope>
    <source>
        <strain evidence="2">cv. An-1</strain>
    </source>
</reference>
<accession>A0A654FJ97</accession>
<proteinExistence type="predicted"/>
<dbReference type="PANTHER" id="PTHR31293:SF22">
    <property type="entry name" value="BNAC06G06520D PROTEIN"/>
    <property type="match status" value="1"/>
</dbReference>
<dbReference type="InterPro" id="IPR055294">
    <property type="entry name" value="FBL60-like"/>
</dbReference>
<dbReference type="PANTHER" id="PTHR31293">
    <property type="entry name" value="RNI-LIKE SUPERFAMILY PROTEIN"/>
    <property type="match status" value="1"/>
</dbReference>
<evidence type="ECO:0000313" key="1">
    <source>
        <dbReference type="EMBL" id="VYS60893.1"/>
    </source>
</evidence>
<dbReference type="AlphaFoldDB" id="A0A654FJ97"/>
<evidence type="ECO:0008006" key="3">
    <source>
        <dbReference type="Google" id="ProtNLM"/>
    </source>
</evidence>
<dbReference type="Proteomes" id="UP000426265">
    <property type="component" value="Unassembled WGS sequence"/>
</dbReference>